<sequence length="340" mass="37463">MKSTIKDVARLANVSISTVSRVLNNPEIVVPEKREKVLEAIQRLHYSPNALARGLIHKRTQTLGVLIPDISNLFYSAVLRGMEDAAHRSGNNLIICNTDNNRERRSSILSVLNEKQIDGVVWTSEPVDSGSYELFGKFGFPVVLAATHSLEFELPSVKIDEEQAAYDAAEYLIRRGHTRIGMISGPAADPISGHPRIRGFLRALDDYGIEGDAQSNIEYGKYHFENSYTAMSKLYAKLPDMTAVFASSDERALAAISFLHDNRIKVPDDISVISFDNTRMAGMSTPRLTAVAQPLYDIGYLAVAKLIGLINGEPPQQLRTYVAHSIVERDSVSDRGAGGF</sequence>
<dbReference type="GO" id="GO:0000976">
    <property type="term" value="F:transcription cis-regulatory region binding"/>
    <property type="evidence" value="ECO:0007669"/>
    <property type="project" value="TreeGrafter"/>
</dbReference>
<dbReference type="Proteomes" id="UP000032633">
    <property type="component" value="Chromosome"/>
</dbReference>
<dbReference type="OrthoDB" id="9784962at2"/>
<keyword evidence="1" id="KW-0805">Transcription regulation</keyword>
<gene>
    <name evidence="5" type="ORF">VN24_13760</name>
</gene>
<dbReference type="KEGG" id="pbj:VN24_13760"/>
<evidence type="ECO:0000256" key="3">
    <source>
        <dbReference type="ARBA" id="ARBA00023163"/>
    </source>
</evidence>
<feature type="domain" description="HTH lacI-type" evidence="4">
    <location>
        <begin position="3"/>
        <end position="57"/>
    </location>
</feature>
<dbReference type="PROSITE" id="PS50932">
    <property type="entry name" value="HTH_LACI_2"/>
    <property type="match status" value="1"/>
</dbReference>
<dbReference type="InterPro" id="IPR000843">
    <property type="entry name" value="HTH_LacI"/>
</dbReference>
<dbReference type="PANTHER" id="PTHR30146:SF149">
    <property type="entry name" value="HTH-TYPE TRANSCRIPTIONAL REGULATOR EBGR"/>
    <property type="match status" value="1"/>
</dbReference>
<dbReference type="Pfam" id="PF13377">
    <property type="entry name" value="Peripla_BP_3"/>
    <property type="match status" value="1"/>
</dbReference>
<keyword evidence="3" id="KW-0804">Transcription</keyword>
<evidence type="ECO:0000259" key="4">
    <source>
        <dbReference type="PROSITE" id="PS50932"/>
    </source>
</evidence>
<dbReference type="InterPro" id="IPR046335">
    <property type="entry name" value="LacI/GalR-like_sensor"/>
</dbReference>
<proteinExistence type="predicted"/>
<dbReference type="RefSeq" id="WP_045670867.1">
    <property type="nucleotide sequence ID" value="NZ_CP011058.1"/>
</dbReference>
<evidence type="ECO:0000313" key="5">
    <source>
        <dbReference type="EMBL" id="AJY75438.1"/>
    </source>
</evidence>
<dbReference type="PRINTS" id="PR00036">
    <property type="entry name" value="HTHLACI"/>
</dbReference>
<dbReference type="SUPFAM" id="SSF47413">
    <property type="entry name" value="lambda repressor-like DNA-binding domains"/>
    <property type="match status" value="1"/>
</dbReference>
<dbReference type="GO" id="GO:0003700">
    <property type="term" value="F:DNA-binding transcription factor activity"/>
    <property type="evidence" value="ECO:0007669"/>
    <property type="project" value="TreeGrafter"/>
</dbReference>
<dbReference type="Pfam" id="PF00356">
    <property type="entry name" value="LacI"/>
    <property type="match status" value="1"/>
</dbReference>
<protein>
    <submittedName>
        <fullName evidence="5">Catabolite control protein A</fullName>
    </submittedName>
</protein>
<dbReference type="PROSITE" id="PS00356">
    <property type="entry name" value="HTH_LACI_1"/>
    <property type="match status" value="1"/>
</dbReference>
<dbReference type="SMART" id="SM00354">
    <property type="entry name" value="HTH_LACI"/>
    <property type="match status" value="1"/>
</dbReference>
<dbReference type="SUPFAM" id="SSF53822">
    <property type="entry name" value="Periplasmic binding protein-like I"/>
    <property type="match status" value="1"/>
</dbReference>
<dbReference type="InterPro" id="IPR010982">
    <property type="entry name" value="Lambda_DNA-bd_dom_sf"/>
</dbReference>
<evidence type="ECO:0000256" key="2">
    <source>
        <dbReference type="ARBA" id="ARBA00023125"/>
    </source>
</evidence>
<dbReference type="PATRIC" id="fig|1126833.4.peg.3002"/>
<dbReference type="InterPro" id="IPR028082">
    <property type="entry name" value="Peripla_BP_I"/>
</dbReference>
<reference evidence="5 6" key="1">
    <citation type="journal article" date="2015" name="J. Biotechnol.">
        <title>Complete genome sequence of Paenibacillus beijingensis 7188(T) (=DSM 24997(T)), a novel rhizobacterium from jujube garden soil.</title>
        <authorList>
            <person name="Kwak Y."/>
            <person name="Shin J.H."/>
        </authorList>
    </citation>
    <scope>NUCLEOTIDE SEQUENCE [LARGE SCALE GENOMIC DNA]</scope>
    <source>
        <strain evidence="5 6">DSM 24997</strain>
    </source>
</reference>
<keyword evidence="6" id="KW-1185">Reference proteome</keyword>
<name>A0A0D5NKH5_9BACL</name>
<evidence type="ECO:0000313" key="6">
    <source>
        <dbReference type="Proteomes" id="UP000032633"/>
    </source>
</evidence>
<dbReference type="STRING" id="1126833.VN24_13760"/>
<reference evidence="6" key="2">
    <citation type="submission" date="2015-03" db="EMBL/GenBank/DDBJ databases">
        <title>Genome sequence of Paenibacillus beijingensis strain DSM 24997T.</title>
        <authorList>
            <person name="Kwak Y."/>
            <person name="Shin J.-H."/>
        </authorList>
    </citation>
    <scope>NUCLEOTIDE SEQUENCE [LARGE SCALE GENOMIC DNA]</scope>
    <source>
        <strain evidence="6">DSM 24997</strain>
    </source>
</reference>
<dbReference type="AlphaFoldDB" id="A0A0D5NKH5"/>
<accession>A0A0D5NKH5</accession>
<keyword evidence="2" id="KW-0238">DNA-binding</keyword>
<dbReference type="CDD" id="cd19975">
    <property type="entry name" value="PBP1_CcpA-like"/>
    <property type="match status" value="1"/>
</dbReference>
<dbReference type="HOGENOM" id="CLU_037628_6_1_9"/>
<dbReference type="EMBL" id="CP011058">
    <property type="protein sequence ID" value="AJY75438.1"/>
    <property type="molecule type" value="Genomic_DNA"/>
</dbReference>
<dbReference type="Gene3D" id="3.40.50.2300">
    <property type="match status" value="2"/>
</dbReference>
<evidence type="ECO:0000256" key="1">
    <source>
        <dbReference type="ARBA" id="ARBA00023015"/>
    </source>
</evidence>
<dbReference type="Gene3D" id="1.10.260.40">
    <property type="entry name" value="lambda repressor-like DNA-binding domains"/>
    <property type="match status" value="1"/>
</dbReference>
<dbReference type="CDD" id="cd01392">
    <property type="entry name" value="HTH_LacI"/>
    <property type="match status" value="1"/>
</dbReference>
<dbReference type="PANTHER" id="PTHR30146">
    <property type="entry name" value="LACI-RELATED TRANSCRIPTIONAL REPRESSOR"/>
    <property type="match status" value="1"/>
</dbReference>
<organism evidence="5 6">
    <name type="scientific">Paenibacillus beijingensis</name>
    <dbReference type="NCBI Taxonomy" id="1126833"/>
    <lineage>
        <taxon>Bacteria</taxon>
        <taxon>Bacillati</taxon>
        <taxon>Bacillota</taxon>
        <taxon>Bacilli</taxon>
        <taxon>Bacillales</taxon>
        <taxon>Paenibacillaceae</taxon>
        <taxon>Paenibacillus</taxon>
    </lineage>
</organism>